<dbReference type="PANTHER" id="PTHR45856">
    <property type="entry name" value="ALPHA/BETA-HYDROLASES SUPERFAMILY PROTEIN"/>
    <property type="match status" value="1"/>
</dbReference>
<dbReference type="InterPro" id="IPR006073">
    <property type="entry name" value="GTP-bd"/>
</dbReference>
<dbReference type="EMBL" id="CAJOBG010002681">
    <property type="protein sequence ID" value="CAF4022045.1"/>
    <property type="molecule type" value="Genomic_DNA"/>
</dbReference>
<name>A0A816RVJ5_9BILA</name>
<dbReference type="InterPro" id="IPR002921">
    <property type="entry name" value="Fungal_lipase-type"/>
</dbReference>
<dbReference type="PANTHER" id="PTHR45856:SF21">
    <property type="entry name" value="FUNGAL LIPASE-LIKE DOMAIN-CONTAINING PROTEIN"/>
    <property type="match status" value="1"/>
</dbReference>
<reference evidence="3" key="1">
    <citation type="submission" date="2021-02" db="EMBL/GenBank/DDBJ databases">
        <authorList>
            <person name="Nowell W R."/>
        </authorList>
    </citation>
    <scope>NUCLEOTIDE SEQUENCE</scope>
</reference>
<evidence type="ECO:0000313" key="6">
    <source>
        <dbReference type="Proteomes" id="UP000663866"/>
    </source>
</evidence>
<dbReference type="GO" id="GO:0005525">
    <property type="term" value="F:GTP binding"/>
    <property type="evidence" value="ECO:0007669"/>
    <property type="project" value="InterPro"/>
</dbReference>
<proteinExistence type="predicted"/>
<accession>A0A816RVJ5</accession>
<evidence type="ECO:0000259" key="1">
    <source>
        <dbReference type="Pfam" id="PF01764"/>
    </source>
</evidence>
<dbReference type="SUPFAM" id="SSF52540">
    <property type="entry name" value="P-loop containing nucleoside triphosphate hydrolases"/>
    <property type="match status" value="1"/>
</dbReference>
<comment type="caution">
    <text evidence="3">The sequence shown here is derived from an EMBL/GenBank/DDBJ whole genome shotgun (WGS) entry which is preliminary data.</text>
</comment>
<dbReference type="EMBL" id="CAJNRF010005898">
    <property type="protein sequence ID" value="CAF2076281.1"/>
    <property type="molecule type" value="Genomic_DNA"/>
</dbReference>
<keyword evidence="6" id="KW-1185">Reference proteome</keyword>
<dbReference type="SUPFAM" id="SSF53474">
    <property type="entry name" value="alpha/beta-Hydrolases"/>
    <property type="match status" value="1"/>
</dbReference>
<dbReference type="Pfam" id="PF01764">
    <property type="entry name" value="Lipase_3"/>
    <property type="match status" value="1"/>
</dbReference>
<evidence type="ECO:0000313" key="3">
    <source>
        <dbReference type="EMBL" id="CAF2076281.1"/>
    </source>
</evidence>
<dbReference type="GO" id="GO:0006629">
    <property type="term" value="P:lipid metabolic process"/>
    <property type="evidence" value="ECO:0007669"/>
    <property type="project" value="InterPro"/>
</dbReference>
<protein>
    <recommendedName>
        <fullName evidence="7">Fungal lipase-like domain-containing protein</fullName>
    </recommendedName>
</protein>
<evidence type="ECO:0000259" key="2">
    <source>
        <dbReference type="Pfam" id="PF01926"/>
    </source>
</evidence>
<dbReference type="Gene3D" id="3.40.50.1820">
    <property type="entry name" value="alpha/beta hydrolase"/>
    <property type="match status" value="1"/>
</dbReference>
<dbReference type="Proteomes" id="UP000663856">
    <property type="component" value="Unassembled WGS sequence"/>
</dbReference>
<dbReference type="Proteomes" id="UP000663866">
    <property type="component" value="Unassembled WGS sequence"/>
</dbReference>
<dbReference type="InterPro" id="IPR051218">
    <property type="entry name" value="Sec_MonoDiacylglyc_Lipase"/>
</dbReference>
<dbReference type="InterPro" id="IPR029058">
    <property type="entry name" value="AB_hydrolase_fold"/>
</dbReference>
<feature type="domain" description="Fungal lipase-type" evidence="1">
    <location>
        <begin position="103"/>
        <end position="216"/>
    </location>
</feature>
<gene>
    <name evidence="4" type="ORF">OVN521_LOCUS16260</name>
    <name evidence="3" type="ORF">WKI299_LOCUS15221</name>
</gene>
<dbReference type="AlphaFoldDB" id="A0A816RVJ5"/>
<dbReference type="Gene3D" id="3.40.50.300">
    <property type="entry name" value="P-loop containing nucleotide triphosphate hydrolases"/>
    <property type="match status" value="1"/>
</dbReference>
<evidence type="ECO:0000313" key="5">
    <source>
        <dbReference type="Proteomes" id="UP000663856"/>
    </source>
</evidence>
<feature type="domain" description="G" evidence="2">
    <location>
        <begin position="876"/>
        <end position="1003"/>
    </location>
</feature>
<dbReference type="CDD" id="cd00882">
    <property type="entry name" value="Ras_like_GTPase"/>
    <property type="match status" value="1"/>
</dbReference>
<sequence>MAESMNESNQFPNIPFNYSTSFHSTAEGKVWTRLLINLCWWLHDMYEIDGTDSKFDYIEEKIDHCGTLFPVEFKLMFSDTHVSPVEQHPLLICRQDEQKIIILVFRATVSSKSIQDVFTDASIYSNDQVYLGARHAGFAKRAESAPLIAVTNWLRRGWKIIITGHSLGGAVSQLFTAQVISNLVEAGLLPEMVSLRCITFGTPQCADYHFWSSYTDWYGVFDTYIYQYDAIFRLATFGADVTKEVTDSFSRYLQKLGIKAFGKVIGYKNEDLTSIFVKATDQICDFCHDALLPAYSIFGRHHFIRKDEKSELKIDSVGELADEKEQLLKNLAVGRHWYDYLIERKLIPNKFTFVYREFMEHGCYPFAINQLFNREATPRLSTGHSMKQKVLRIEAKNNRGKRSSAADSVSNINAIVNLTDESSLSRIYFQGFLVDFIIAVKLPNQLAESEQSREIIPVLSQEKPDACTVLYRKSDASIKYLRENSSFEVNVRTYFGSFKIKVAVLSNFHPEIPSVYQLDPIATVFRAYGEFVLDASSTEQIDSPLSRCFRSLFAAFDDIGHIGFDAIMARYIVEKQSRNLCSDAIRDLPRQPVLNENDTVENYFDTELVMLKETADNNKDSEKGKHASFLYDALKRELEKTISSPTHTTDKNSAQGPELVPLHLNFIQLHRHLQDLHTDFNVCTVQEKLNAILAPFIFIIIKLERLEFIERWTFGDHVALAKDLHSRVFRWIENRWYVRLPVDFGLGLTKPLVYVLSIYTSAVMSYGLQYGFLNDYKKTLKSLKHISASLLVSTGEVVHENENEWQILNRVAECDWSRKLTQAKSSQEQHTMWAQTFTSKPLKEIPSEHRCKFISVIQICCQLSTMREILAGQPPKVVITGQSQTGKSTLFEYLTGRNLKELCDVTNFNTRMSLQCPAFIKLDDEPNDGTLSDGSVLPIHLVDSPGDDDATGQSGTLLDLSLHAANLFILVTALTDVNQKHTIALLNKILKDTRVKILVLINKVDLRLKEEWKKIRKGYSYRRQDSDDEDTDNHELDQVFSLCKTLDEMVKRPREELIDGLEVDRTVVNNRVTFQTVILTGFNEFYKTFDEPGFREKVHKSNVNKWIKQNLINSTD</sequence>
<evidence type="ECO:0000313" key="4">
    <source>
        <dbReference type="EMBL" id="CAF4022045.1"/>
    </source>
</evidence>
<organism evidence="3 5">
    <name type="scientific">Rotaria magnacalcarata</name>
    <dbReference type="NCBI Taxonomy" id="392030"/>
    <lineage>
        <taxon>Eukaryota</taxon>
        <taxon>Metazoa</taxon>
        <taxon>Spiralia</taxon>
        <taxon>Gnathifera</taxon>
        <taxon>Rotifera</taxon>
        <taxon>Eurotatoria</taxon>
        <taxon>Bdelloidea</taxon>
        <taxon>Philodinida</taxon>
        <taxon>Philodinidae</taxon>
        <taxon>Rotaria</taxon>
    </lineage>
</organism>
<dbReference type="Pfam" id="PF01926">
    <property type="entry name" value="MMR_HSR1"/>
    <property type="match status" value="1"/>
</dbReference>
<dbReference type="InterPro" id="IPR027417">
    <property type="entry name" value="P-loop_NTPase"/>
</dbReference>
<evidence type="ECO:0008006" key="7">
    <source>
        <dbReference type="Google" id="ProtNLM"/>
    </source>
</evidence>